<evidence type="ECO:0000256" key="2">
    <source>
        <dbReference type="ARBA" id="ARBA00001966"/>
    </source>
</evidence>
<keyword evidence="5" id="KW-0004">4Fe-4S</keyword>
<comment type="subcellular location">
    <subcellularLocation>
        <location evidence="3">Cell envelope</location>
    </subcellularLocation>
</comment>
<dbReference type="AlphaFoldDB" id="A0A0F8ZLN8"/>
<dbReference type="SUPFAM" id="SSF54862">
    <property type="entry name" value="4Fe-4S ferredoxins"/>
    <property type="match status" value="1"/>
</dbReference>
<dbReference type="InterPro" id="IPR038262">
    <property type="entry name" value="Nitr_red_bet_C_sf"/>
</dbReference>
<dbReference type="PANTHER" id="PTHR43518:SF1">
    <property type="entry name" value="RESPIRATORY NITRATE REDUCTASE 1 BETA CHAIN"/>
    <property type="match status" value="1"/>
</dbReference>
<evidence type="ECO:0000256" key="5">
    <source>
        <dbReference type="ARBA" id="ARBA00022485"/>
    </source>
</evidence>
<dbReference type="GO" id="GO:0051539">
    <property type="term" value="F:4 iron, 4 sulfur cluster binding"/>
    <property type="evidence" value="ECO:0007669"/>
    <property type="project" value="UniProtKB-KW"/>
</dbReference>
<keyword evidence="6" id="KW-0479">Metal-binding</keyword>
<comment type="cofactor">
    <cofactor evidence="1">
        <name>[3Fe-4S] cluster</name>
        <dbReference type="ChEBI" id="CHEBI:21137"/>
    </cofactor>
</comment>
<dbReference type="EMBL" id="LAZR01059669">
    <property type="protein sequence ID" value="KKK67324.1"/>
    <property type="molecule type" value="Genomic_DNA"/>
</dbReference>
<keyword evidence="4" id="KW-0813">Transport</keyword>
<evidence type="ECO:0000256" key="1">
    <source>
        <dbReference type="ARBA" id="ARBA00001927"/>
    </source>
</evidence>
<comment type="caution">
    <text evidence="13">The sequence shown here is derived from an EMBL/GenBank/DDBJ whole genome shotgun (WGS) entry which is preliminary data.</text>
</comment>
<evidence type="ECO:0000256" key="11">
    <source>
        <dbReference type="SAM" id="MobiDB-lite"/>
    </source>
</evidence>
<dbReference type="PROSITE" id="PS51379">
    <property type="entry name" value="4FE4S_FER_2"/>
    <property type="match status" value="1"/>
</dbReference>
<feature type="region of interest" description="Disordered" evidence="11">
    <location>
        <begin position="300"/>
        <end position="323"/>
    </location>
</feature>
<organism evidence="13">
    <name type="scientific">marine sediment metagenome</name>
    <dbReference type="NCBI Taxonomy" id="412755"/>
    <lineage>
        <taxon>unclassified sequences</taxon>
        <taxon>metagenomes</taxon>
        <taxon>ecological metagenomes</taxon>
    </lineage>
</organism>
<evidence type="ECO:0000256" key="4">
    <source>
        <dbReference type="ARBA" id="ARBA00022448"/>
    </source>
</evidence>
<feature type="non-terminal residue" evidence="13">
    <location>
        <position position="1"/>
    </location>
</feature>
<dbReference type="GO" id="GO:0009061">
    <property type="term" value="P:anaerobic respiration"/>
    <property type="evidence" value="ECO:0007669"/>
    <property type="project" value="TreeGrafter"/>
</dbReference>
<dbReference type="InterPro" id="IPR029263">
    <property type="entry name" value="Nitr_red_bet_C"/>
</dbReference>
<comment type="cofactor">
    <cofactor evidence="2">
        <name>[4Fe-4S] cluster</name>
        <dbReference type="ChEBI" id="CHEBI:49883"/>
    </cofactor>
</comment>
<keyword evidence="7" id="KW-0677">Repeat</keyword>
<keyword evidence="10" id="KW-0411">Iron-sulfur</keyword>
<evidence type="ECO:0000256" key="9">
    <source>
        <dbReference type="ARBA" id="ARBA00023004"/>
    </source>
</evidence>
<dbReference type="PANTHER" id="PTHR43518">
    <property type="entry name" value="NITRATE REDUCTASE BETA SUBUNIT"/>
    <property type="match status" value="1"/>
</dbReference>
<feature type="compositionally biased region" description="Basic residues" evidence="11">
    <location>
        <begin position="305"/>
        <end position="315"/>
    </location>
</feature>
<protein>
    <recommendedName>
        <fullName evidence="12">4Fe-4S ferredoxin-type domain-containing protein</fullName>
    </recommendedName>
</protein>
<feature type="domain" description="4Fe-4S ferredoxin-type" evidence="12">
    <location>
        <begin position="13"/>
        <end position="42"/>
    </location>
</feature>
<evidence type="ECO:0000259" key="12">
    <source>
        <dbReference type="PROSITE" id="PS51379"/>
    </source>
</evidence>
<dbReference type="GO" id="GO:0030313">
    <property type="term" value="C:cell envelope"/>
    <property type="evidence" value="ECO:0007669"/>
    <property type="project" value="UniProtKB-SubCell"/>
</dbReference>
<dbReference type="Pfam" id="PF14711">
    <property type="entry name" value="Nitr_red_bet_C"/>
    <property type="match status" value="1"/>
</dbReference>
<evidence type="ECO:0000313" key="13">
    <source>
        <dbReference type="EMBL" id="KKK67324.1"/>
    </source>
</evidence>
<reference evidence="13" key="1">
    <citation type="journal article" date="2015" name="Nature">
        <title>Complex archaea that bridge the gap between prokaryotes and eukaryotes.</title>
        <authorList>
            <person name="Spang A."/>
            <person name="Saw J.H."/>
            <person name="Jorgensen S.L."/>
            <person name="Zaremba-Niedzwiedzka K."/>
            <person name="Martijn J."/>
            <person name="Lind A.E."/>
            <person name="van Eijk R."/>
            <person name="Schleper C."/>
            <person name="Guy L."/>
            <person name="Ettema T.J."/>
        </authorList>
    </citation>
    <scope>NUCLEOTIDE SEQUENCE</scope>
</reference>
<dbReference type="GO" id="GO:0016020">
    <property type="term" value="C:membrane"/>
    <property type="evidence" value="ECO:0007669"/>
    <property type="project" value="TreeGrafter"/>
</dbReference>
<keyword evidence="9" id="KW-0408">Iron</keyword>
<evidence type="ECO:0000256" key="8">
    <source>
        <dbReference type="ARBA" id="ARBA00022982"/>
    </source>
</evidence>
<sequence length="323" mass="36723">CPSGAAYKREEDGVVLIDQKRCRSWRYCVSSCPYKKPYYNWASGKMEKCILCYPRIESGMPPVCFHSCVGKIRSFGLIFYDMDRVEEAALAEDKDLVEAQRDIILDPFDPEVIAGAKESGISDDWIDAAQRSPVYKIVKKWELALPLHPEFRTLPSLFYIPPLAPITTSAGKNTPTSTDIFDMDKPEEGPLLSLDEMDKFRVPFKYLAGMFGAGNEEVVKKTLLRQLAVRHYGRSIRVDGKPNLEVLERVGLTEEDAKGIIRAFSLAFYDERFVVPNAKREEADISPYTERGFAGFDTMNPWSPMKRKKSSHKSYHTGSKDYE</sequence>
<gene>
    <name evidence="13" type="ORF">LCGC14_2955200</name>
</gene>
<evidence type="ECO:0000256" key="6">
    <source>
        <dbReference type="ARBA" id="ARBA00022723"/>
    </source>
</evidence>
<proteinExistence type="predicted"/>
<dbReference type="Gene3D" id="3.30.70.20">
    <property type="match status" value="2"/>
</dbReference>
<dbReference type="Pfam" id="PF13247">
    <property type="entry name" value="Fer4_11"/>
    <property type="match status" value="1"/>
</dbReference>
<evidence type="ECO:0000256" key="10">
    <source>
        <dbReference type="ARBA" id="ARBA00023014"/>
    </source>
</evidence>
<dbReference type="InterPro" id="IPR017896">
    <property type="entry name" value="4Fe4S_Fe-S-bd"/>
</dbReference>
<dbReference type="GO" id="GO:0009055">
    <property type="term" value="F:electron transfer activity"/>
    <property type="evidence" value="ECO:0007669"/>
    <property type="project" value="TreeGrafter"/>
</dbReference>
<name>A0A0F8ZLN8_9ZZZZ</name>
<dbReference type="Gene3D" id="1.10.3650.10">
    <property type="entry name" value="nitrate reductase domain like"/>
    <property type="match status" value="1"/>
</dbReference>
<keyword evidence="8" id="KW-0249">Electron transport</keyword>
<evidence type="ECO:0000256" key="3">
    <source>
        <dbReference type="ARBA" id="ARBA00004196"/>
    </source>
</evidence>
<dbReference type="GO" id="GO:0046872">
    <property type="term" value="F:metal ion binding"/>
    <property type="evidence" value="ECO:0007669"/>
    <property type="project" value="UniProtKB-KW"/>
</dbReference>
<accession>A0A0F8ZLN8</accession>
<evidence type="ECO:0000256" key="7">
    <source>
        <dbReference type="ARBA" id="ARBA00022737"/>
    </source>
</evidence>